<proteinExistence type="predicted"/>
<reference evidence="1 2" key="1">
    <citation type="journal article" date="2010" name="J. Bacteriol.">
        <title>Genome sequence of the dioxin-mineralizing bacterium Sphingomonas wittichii RW1.</title>
        <authorList>
            <person name="Miller T.R."/>
            <person name="Delcher A.L."/>
            <person name="Salzberg S.L."/>
            <person name="Saunders E."/>
            <person name="Detter J.C."/>
            <person name="Halden R.U."/>
        </authorList>
    </citation>
    <scope>NUCLEOTIDE SEQUENCE [LARGE SCALE GENOMIC DNA]</scope>
    <source>
        <strain evidence="2">DSM 6014 / CCUG 31198 / JCM 15750 / NBRC 105917 / EY 4224 / RW1</strain>
    </source>
</reference>
<geneLocation type="plasmid" evidence="1 2">
    <name>pSWIT01</name>
</geneLocation>
<gene>
    <name evidence="1" type="ordered locus">Swit_5126</name>
</gene>
<dbReference type="GO" id="GO:0003824">
    <property type="term" value="F:catalytic activity"/>
    <property type="evidence" value="ECO:0007669"/>
    <property type="project" value="InterPro"/>
</dbReference>
<name>A0A9J9LEW4_RHIWR</name>
<evidence type="ECO:0008006" key="3">
    <source>
        <dbReference type="Google" id="ProtNLM"/>
    </source>
</evidence>
<evidence type="ECO:0000313" key="2">
    <source>
        <dbReference type="Proteomes" id="UP000001989"/>
    </source>
</evidence>
<evidence type="ECO:0000313" key="1">
    <source>
        <dbReference type="EMBL" id="ABQ71237.1"/>
    </source>
</evidence>
<dbReference type="AlphaFoldDB" id="A0A9J9LEW4"/>
<dbReference type="InterPro" id="IPR014718">
    <property type="entry name" value="GH-type_carb-bd"/>
</dbReference>
<dbReference type="Gene3D" id="2.70.98.10">
    <property type="match status" value="1"/>
</dbReference>
<dbReference type="InterPro" id="IPR011013">
    <property type="entry name" value="Gal_mutarotase_sf_dom"/>
</dbReference>
<keyword evidence="2" id="KW-1185">Reference proteome</keyword>
<accession>A0A9J9LEW4</accession>
<dbReference type="KEGG" id="swi:Swit_5126"/>
<keyword evidence="1" id="KW-0614">Plasmid</keyword>
<dbReference type="GO" id="GO:0005975">
    <property type="term" value="P:carbohydrate metabolic process"/>
    <property type="evidence" value="ECO:0007669"/>
    <property type="project" value="InterPro"/>
</dbReference>
<sequence>MMERTVLFYDFHRQYRMPRSQNVLRLGQNRSLGPTGPIWDRLESRSLLWGAPCSPNLRIDFPGMPWLGLWQKPGAHYLCIEPWAGMADPVNFDGEIWDKPGIMRLDPGDQRSFHMNVTLQAG</sequence>
<dbReference type="SUPFAM" id="SSF74650">
    <property type="entry name" value="Galactose mutarotase-like"/>
    <property type="match status" value="1"/>
</dbReference>
<protein>
    <recommendedName>
        <fullName evidence="3">Aldose 1-epimerase</fullName>
    </recommendedName>
</protein>
<organism evidence="1 2">
    <name type="scientific">Rhizorhabdus wittichii (strain DSM 6014 / CCUG 31198 / JCM 15750 / NBRC 105917 / EY 4224 / RW1)</name>
    <name type="common">Sphingomonas wittichii</name>
    <dbReference type="NCBI Taxonomy" id="392499"/>
    <lineage>
        <taxon>Bacteria</taxon>
        <taxon>Pseudomonadati</taxon>
        <taxon>Pseudomonadota</taxon>
        <taxon>Alphaproteobacteria</taxon>
        <taxon>Sphingomonadales</taxon>
        <taxon>Sphingomonadaceae</taxon>
        <taxon>Rhizorhabdus</taxon>
    </lineage>
</organism>
<dbReference type="Proteomes" id="UP000001989">
    <property type="component" value="Plasmid pSWIT01"/>
</dbReference>
<dbReference type="EMBL" id="CP000700">
    <property type="protein sequence ID" value="ABQ71237.1"/>
    <property type="molecule type" value="Genomic_DNA"/>
</dbReference>
<dbReference type="GO" id="GO:0030246">
    <property type="term" value="F:carbohydrate binding"/>
    <property type="evidence" value="ECO:0007669"/>
    <property type="project" value="InterPro"/>
</dbReference>